<feature type="non-terminal residue" evidence="1">
    <location>
        <position position="1"/>
    </location>
</feature>
<dbReference type="AlphaFoldDB" id="A0A2I1BYK1"/>
<proteinExistence type="predicted"/>
<name>A0A2I1BYK1_ASPN1</name>
<evidence type="ECO:0000313" key="1">
    <source>
        <dbReference type="EMBL" id="PKX90453.1"/>
    </source>
</evidence>
<organism evidence="1 2">
    <name type="scientific">Aspergillus novofumigatus (strain IBT 16806)</name>
    <dbReference type="NCBI Taxonomy" id="1392255"/>
    <lineage>
        <taxon>Eukaryota</taxon>
        <taxon>Fungi</taxon>
        <taxon>Dikarya</taxon>
        <taxon>Ascomycota</taxon>
        <taxon>Pezizomycotina</taxon>
        <taxon>Eurotiomycetes</taxon>
        <taxon>Eurotiomycetidae</taxon>
        <taxon>Eurotiales</taxon>
        <taxon>Aspergillaceae</taxon>
        <taxon>Aspergillus</taxon>
        <taxon>Aspergillus subgen. Fumigati</taxon>
    </lineage>
</organism>
<sequence>IQLYTLSELKQTPEELGSKLLSSHGITNCGNLHNYWPRVDVYSPLGSIEECMEHHRAEKLTENMPWRKCTGRQQLQPITRKTPRKPCGSYVGNSPCRILCRRGHAQRGSGRSILTDMIGDIAVLSLLYPRTVDAGMMSREGDCGSVL</sequence>
<dbReference type="OrthoDB" id="3832628at2759"/>
<dbReference type="VEuPathDB" id="FungiDB:P174DRAFT_497395"/>
<reference evidence="2" key="1">
    <citation type="journal article" date="2018" name="Proc. Natl. Acad. Sci. U.S.A.">
        <title>Linking secondary metabolites to gene clusters through genome sequencing of six diverse Aspergillus species.</title>
        <authorList>
            <person name="Kaerboelling I."/>
            <person name="Vesth T.C."/>
            <person name="Frisvad J.C."/>
            <person name="Nybo J.L."/>
            <person name="Theobald S."/>
            <person name="Kuo A."/>
            <person name="Bowyer P."/>
            <person name="Matsuda Y."/>
            <person name="Mondo S."/>
            <person name="Lyhne E.K."/>
            <person name="Kogle M.E."/>
            <person name="Clum A."/>
            <person name="Lipzen A."/>
            <person name="Salamov A."/>
            <person name="Ngan C.Y."/>
            <person name="Daum C."/>
            <person name="Chiniquy J."/>
            <person name="Barry K."/>
            <person name="LaButti K."/>
            <person name="Haridas S."/>
            <person name="Simmons B.A."/>
            <person name="Magnuson J.K."/>
            <person name="Mortensen U.H."/>
            <person name="Larsen T.O."/>
            <person name="Grigoriev I.V."/>
            <person name="Baker S.E."/>
            <person name="Andersen M.R."/>
        </authorList>
    </citation>
    <scope>NUCLEOTIDE SEQUENCE [LARGE SCALE GENOMIC DNA]</scope>
    <source>
        <strain evidence="2">IBT 16806</strain>
    </source>
</reference>
<evidence type="ECO:0000313" key="2">
    <source>
        <dbReference type="Proteomes" id="UP000234474"/>
    </source>
</evidence>
<dbReference type="Proteomes" id="UP000234474">
    <property type="component" value="Unassembled WGS sequence"/>
</dbReference>
<comment type="caution">
    <text evidence="1">The sequence shown here is derived from an EMBL/GenBank/DDBJ whole genome shotgun (WGS) entry which is preliminary data.</text>
</comment>
<dbReference type="EMBL" id="MSZS01000008">
    <property type="protein sequence ID" value="PKX90453.1"/>
    <property type="molecule type" value="Genomic_DNA"/>
</dbReference>
<dbReference type="GeneID" id="36538235"/>
<protein>
    <submittedName>
        <fullName evidence="1">Uncharacterized protein</fullName>
    </submittedName>
</protein>
<gene>
    <name evidence="1" type="ORF">P174DRAFT_497395</name>
</gene>
<dbReference type="RefSeq" id="XP_024679048.1">
    <property type="nucleotide sequence ID" value="XM_024830898.1"/>
</dbReference>
<keyword evidence="2" id="KW-1185">Reference proteome</keyword>
<accession>A0A2I1BYK1</accession>